<dbReference type="SUPFAM" id="SSF56235">
    <property type="entry name" value="N-terminal nucleophile aminohydrolases (Ntn hydrolases)"/>
    <property type="match status" value="1"/>
</dbReference>
<reference evidence="4" key="2">
    <citation type="submission" date="2025-08" db="UniProtKB">
        <authorList>
            <consortium name="Ensembl"/>
        </authorList>
    </citation>
    <scope>IDENTIFICATION</scope>
</reference>
<accession>A0A8C0PH94</accession>
<dbReference type="Pfam" id="PF00227">
    <property type="entry name" value="Proteasome"/>
    <property type="match status" value="1"/>
</dbReference>
<reference evidence="4" key="1">
    <citation type="submission" date="2019-03" db="EMBL/GenBank/DDBJ databases">
        <authorList>
            <person name="Warren W.C."/>
            <person name="Johnson G.S."/>
        </authorList>
    </citation>
    <scope>NUCLEOTIDE SEQUENCE [LARGE SCALE GENOMIC DNA]</scope>
    <source>
        <strain evidence="4">Basenji</strain>
    </source>
</reference>
<dbReference type="PANTHER" id="PTHR11599">
    <property type="entry name" value="PROTEASOME SUBUNIT ALPHA/BETA"/>
    <property type="match status" value="1"/>
</dbReference>
<dbReference type="AlphaFoldDB" id="A0A8C0PH94"/>
<gene>
    <name evidence="4" type="primary">LOC119864569</name>
</gene>
<organism evidence="4 5">
    <name type="scientific">Canis lupus familiaris</name>
    <name type="common">Dog</name>
    <name type="synonym">Canis familiaris</name>
    <dbReference type="NCBI Taxonomy" id="9615"/>
    <lineage>
        <taxon>Eukaryota</taxon>
        <taxon>Metazoa</taxon>
        <taxon>Chordata</taxon>
        <taxon>Craniata</taxon>
        <taxon>Vertebrata</taxon>
        <taxon>Euteleostomi</taxon>
        <taxon>Mammalia</taxon>
        <taxon>Eutheria</taxon>
        <taxon>Laurasiatheria</taxon>
        <taxon>Carnivora</taxon>
        <taxon>Caniformia</taxon>
        <taxon>Canidae</taxon>
        <taxon>Canis</taxon>
    </lineage>
</organism>
<evidence type="ECO:0000313" key="4">
    <source>
        <dbReference type="Ensembl" id="ENSCAFP00030041668.1"/>
    </source>
</evidence>
<dbReference type="Proteomes" id="UP000694429">
    <property type="component" value="Chromosome 21"/>
</dbReference>
<evidence type="ECO:0000313" key="5">
    <source>
        <dbReference type="Proteomes" id="UP000694429"/>
    </source>
</evidence>
<dbReference type="Gene3D" id="3.60.20.10">
    <property type="entry name" value="Glutamine Phosphoribosylpyrophosphate, subunit 1, domain 1"/>
    <property type="match status" value="1"/>
</dbReference>
<dbReference type="InterPro" id="IPR001353">
    <property type="entry name" value="Proteasome_sua/b"/>
</dbReference>
<dbReference type="SMART" id="SM00948">
    <property type="entry name" value="Proteasome_A_N"/>
    <property type="match status" value="1"/>
</dbReference>
<dbReference type="GO" id="GO:0006511">
    <property type="term" value="P:ubiquitin-dependent protein catabolic process"/>
    <property type="evidence" value="ECO:0007669"/>
    <property type="project" value="InterPro"/>
</dbReference>
<evidence type="ECO:0000256" key="2">
    <source>
        <dbReference type="SAM" id="MobiDB-lite"/>
    </source>
</evidence>
<proteinExistence type="predicted"/>
<name>A0A8C0PH94_CANLF</name>
<dbReference type="Pfam" id="PF10584">
    <property type="entry name" value="Proteasome_A_N"/>
    <property type="match status" value="1"/>
</dbReference>
<dbReference type="GO" id="GO:0005737">
    <property type="term" value="C:cytoplasm"/>
    <property type="evidence" value="ECO:0007669"/>
    <property type="project" value="UniProtKB-ARBA"/>
</dbReference>
<dbReference type="InterPro" id="IPR000426">
    <property type="entry name" value="Proteasome_asu_N"/>
</dbReference>
<dbReference type="FunFam" id="3.60.20.10:FF:000097">
    <property type="entry name" value="Proteasome subunit alpha type"/>
    <property type="match status" value="1"/>
</dbReference>
<dbReference type="Ensembl" id="ENSCAFT00030047651.1">
    <property type="protein sequence ID" value="ENSCAFP00030041668.1"/>
    <property type="gene ID" value="ENSCAFG00030025788.1"/>
</dbReference>
<feature type="domain" description="Proteasome alpha-type subunits" evidence="3">
    <location>
        <begin position="195"/>
        <end position="217"/>
    </location>
</feature>
<protein>
    <submittedName>
        <fullName evidence="4">Proteasome 20S subunit alpha 1</fullName>
    </submittedName>
</protein>
<evidence type="ECO:0000256" key="1">
    <source>
        <dbReference type="ARBA" id="ARBA00022942"/>
    </source>
</evidence>
<dbReference type="InterPro" id="IPR029055">
    <property type="entry name" value="Ntn_hydrolases_N"/>
</dbReference>
<evidence type="ECO:0000259" key="3">
    <source>
        <dbReference type="PROSITE" id="PS00388"/>
    </source>
</evidence>
<dbReference type="PROSITE" id="PS00388">
    <property type="entry name" value="PROTEASOME_ALPHA_1"/>
    <property type="match status" value="1"/>
</dbReference>
<dbReference type="InterPro" id="IPR050115">
    <property type="entry name" value="Proteasome_alpha"/>
</dbReference>
<feature type="region of interest" description="Disordered" evidence="2">
    <location>
        <begin position="115"/>
        <end position="181"/>
    </location>
</feature>
<sequence length="325" mass="35190">MITEHPRRVICSSRPRSRFPANLNSSFFRGPAHLPGAPELLRAGKALGVYRYLWDRLPCPAPPPSRSRRLLCRLPSGSCGRAPEAATSAGGRSGTRAGTMVRWIRSAGRVGAEVRRRGVGGRGWRAAPPDLRRAARGRGVRGPPPPPPPGGFGGDSASPAWPRGAAGSRGGRSPGLVSLSAGPRTCPPLQFRNQYDNDVTVWSPQGRIHQIEYAMEAVKQGSATVGLKSKTHAVLVALKRAQSELAAHQKKILHVDNHIGISIAGLTADARLLCNFMRQECLDSRFVFDRPLPVSRLVSLIGSNPDTNTAVWPETIWCWTAYCWL</sequence>
<keyword evidence="1" id="KW-0647">Proteasome</keyword>
<dbReference type="GO" id="GO:0019773">
    <property type="term" value="C:proteasome core complex, alpha-subunit complex"/>
    <property type="evidence" value="ECO:0007669"/>
    <property type="project" value="InterPro"/>
</dbReference>